<dbReference type="Pfam" id="PF00535">
    <property type="entry name" value="Glycos_transf_2"/>
    <property type="match status" value="1"/>
</dbReference>
<evidence type="ECO:0000259" key="3">
    <source>
        <dbReference type="Pfam" id="PF00535"/>
    </source>
</evidence>
<keyword evidence="1" id="KW-0328">Glycosyltransferase</keyword>
<dbReference type="AlphaFoldDB" id="A0A564K3T5"/>
<accession>A0A564K3T5</accession>
<dbReference type="InterPro" id="IPR029044">
    <property type="entry name" value="Nucleotide-diphossugar_trans"/>
</dbReference>
<evidence type="ECO:0000256" key="1">
    <source>
        <dbReference type="ARBA" id="ARBA00022676"/>
    </source>
</evidence>
<dbReference type="EMBL" id="CABGHF010000012">
    <property type="protein sequence ID" value="VUS63799.1"/>
    <property type="molecule type" value="Genomic_DNA"/>
</dbReference>
<dbReference type="RefSeq" id="WP_142462783.1">
    <property type="nucleotide sequence ID" value="NZ_CABGHF010000012.1"/>
</dbReference>
<sequence length="337" mass="38497">MLTMLSPILLLLIKLMNIKPSVSVILPVFNGQEYISNCVEALLNQRLMNFELIIIDDGSTDQTGEICKGFALNDDRIKLFQKKNGGVSTARNYGIELATGDYICFVDVDDSVNENYLQELFDDRIILGIDSCGIVVNSFSGYIGTRSLPSIIVNSKKNVINSLLSTDILLFSEPYSKLFDRRVIINKNIRFPTGIHMGEDGIFLAQYYKYVTTMNISPKINYFRKIIPTSLSHRMNSFVSEYEAFQLWNNYLDDLFGKDLSIVSINDVKWKISGNLFLRATRSIKLEKSIYKRVEMLKTISDSDWILYGLFKPHGIKSKIKKKILCSKLYLLYSILC</sequence>
<gene>
    <name evidence="4" type="primary">epsH</name>
    <name evidence="4" type="ORF">SB6408_00723</name>
</gene>
<evidence type="ECO:0000313" key="5">
    <source>
        <dbReference type="Proteomes" id="UP000318370"/>
    </source>
</evidence>
<dbReference type="SUPFAM" id="SSF53448">
    <property type="entry name" value="Nucleotide-diphospho-sugar transferases"/>
    <property type="match status" value="1"/>
</dbReference>
<dbReference type="Gene3D" id="3.90.550.10">
    <property type="entry name" value="Spore Coat Polysaccharide Biosynthesis Protein SpsA, Chain A"/>
    <property type="match status" value="1"/>
</dbReference>
<proteinExistence type="predicted"/>
<protein>
    <submittedName>
        <fullName evidence="4">Glycosyltransferase EpsH</fullName>
    </submittedName>
</protein>
<reference evidence="4 5" key="1">
    <citation type="submission" date="2019-07" db="EMBL/GenBank/DDBJ databases">
        <authorList>
            <person name="Brisse S."/>
            <person name="Rodrigues C."/>
            <person name="Thorpe H."/>
        </authorList>
    </citation>
    <scope>NUCLEOTIDE SEQUENCE [LARGE SCALE GENOMIC DNA]</scope>
    <source>
        <strain evidence="4">SB6408</strain>
    </source>
</reference>
<keyword evidence="2 4" id="KW-0808">Transferase</keyword>
<dbReference type="InterPro" id="IPR001173">
    <property type="entry name" value="Glyco_trans_2-like"/>
</dbReference>
<evidence type="ECO:0000313" key="4">
    <source>
        <dbReference type="EMBL" id="VUS63799.1"/>
    </source>
</evidence>
<dbReference type="PANTHER" id="PTHR22916">
    <property type="entry name" value="GLYCOSYLTRANSFERASE"/>
    <property type="match status" value="1"/>
</dbReference>
<dbReference type="PANTHER" id="PTHR22916:SF51">
    <property type="entry name" value="GLYCOSYLTRANSFERASE EPSH-RELATED"/>
    <property type="match status" value="1"/>
</dbReference>
<evidence type="ECO:0000256" key="2">
    <source>
        <dbReference type="ARBA" id="ARBA00022679"/>
    </source>
</evidence>
<name>A0A564K3T5_9ENTR</name>
<dbReference type="GO" id="GO:0016758">
    <property type="term" value="F:hexosyltransferase activity"/>
    <property type="evidence" value="ECO:0007669"/>
    <property type="project" value="UniProtKB-ARBA"/>
</dbReference>
<organism evidence="4 5">
    <name type="scientific">Klebsiella spallanzanii</name>
    <dbReference type="NCBI Taxonomy" id="2587528"/>
    <lineage>
        <taxon>Bacteria</taxon>
        <taxon>Pseudomonadati</taxon>
        <taxon>Pseudomonadota</taxon>
        <taxon>Gammaproteobacteria</taxon>
        <taxon>Enterobacterales</taxon>
        <taxon>Enterobacteriaceae</taxon>
        <taxon>Klebsiella/Raoultella group</taxon>
        <taxon>Klebsiella</taxon>
    </lineage>
</organism>
<dbReference type="CDD" id="cd00761">
    <property type="entry name" value="Glyco_tranf_GTA_type"/>
    <property type="match status" value="1"/>
</dbReference>
<dbReference type="Proteomes" id="UP000318370">
    <property type="component" value="Unassembled WGS sequence"/>
</dbReference>
<feature type="domain" description="Glycosyltransferase 2-like" evidence="3">
    <location>
        <begin position="23"/>
        <end position="122"/>
    </location>
</feature>